<sequence>MMLCHPCECLYMPMMIPLGAISPRPLPALRGNEMIQRNPWRYVDPSKSLPNKPF</sequence>
<reference evidence="1" key="1">
    <citation type="submission" date="2017-03" db="EMBL/GenBank/DDBJ databases">
        <title>The mitochondrial genome of the carnivorous plant Utricularia reniformis (Lentibulariaceae): structure, comparative analysis and evolutionary landmarks.</title>
        <authorList>
            <person name="Silva S.R."/>
            <person name="Alvarenga D.O."/>
            <person name="Michael T.P."/>
            <person name="Miranda V.F.O."/>
            <person name="Varani A.M."/>
        </authorList>
    </citation>
    <scope>NUCLEOTIDE SEQUENCE</scope>
</reference>
<keyword evidence="1" id="KW-0496">Mitochondrion</keyword>
<dbReference type="AlphaFoldDB" id="A0A1Y0B3H1"/>
<name>A0A1Y0B3H1_9LAMI</name>
<organism evidence="1">
    <name type="scientific">Utricularia reniformis</name>
    <dbReference type="NCBI Taxonomy" id="192314"/>
    <lineage>
        <taxon>Eukaryota</taxon>
        <taxon>Viridiplantae</taxon>
        <taxon>Streptophyta</taxon>
        <taxon>Embryophyta</taxon>
        <taxon>Tracheophyta</taxon>
        <taxon>Spermatophyta</taxon>
        <taxon>Magnoliopsida</taxon>
        <taxon>eudicotyledons</taxon>
        <taxon>Gunneridae</taxon>
        <taxon>Pentapetalae</taxon>
        <taxon>asterids</taxon>
        <taxon>lamiids</taxon>
        <taxon>Lamiales</taxon>
        <taxon>Lentibulariaceae</taxon>
        <taxon>Utricularia</taxon>
    </lineage>
</organism>
<dbReference type="EMBL" id="KY774314">
    <property type="protein sequence ID" value="ART31927.1"/>
    <property type="molecule type" value="Genomic_DNA"/>
</dbReference>
<protein>
    <submittedName>
        <fullName evidence="1">Uncharacterized protein</fullName>
    </submittedName>
</protein>
<evidence type="ECO:0000313" key="1">
    <source>
        <dbReference type="EMBL" id="ART31927.1"/>
    </source>
</evidence>
<gene>
    <name evidence="1" type="ORF">AEK19_MT1751</name>
</gene>
<proteinExistence type="predicted"/>
<accession>A0A1Y0B3H1</accession>
<geneLocation type="mitochondrion" evidence="1"/>